<feature type="non-terminal residue" evidence="1">
    <location>
        <position position="120"/>
    </location>
</feature>
<dbReference type="Proteomes" id="UP000789375">
    <property type="component" value="Unassembled WGS sequence"/>
</dbReference>
<dbReference type="EMBL" id="CAJVPP010008195">
    <property type="protein sequence ID" value="CAG8695040.1"/>
    <property type="molecule type" value="Genomic_DNA"/>
</dbReference>
<sequence>NALAIEKGPPIVVCTGFHISTKDGNQFKNNDEVEIVLTKGSMMSEVKGIDLVTIGIGKFVKNLWEDNKEFSVNGKASLKVKVEVPKRFESQLPTSFMFRSWGLAFDATCFSIREYVTIDK</sequence>
<name>A0A9N9EZT1_FUNMO</name>
<evidence type="ECO:0000313" key="2">
    <source>
        <dbReference type="Proteomes" id="UP000789375"/>
    </source>
</evidence>
<dbReference type="AlphaFoldDB" id="A0A9N9EZT1"/>
<proteinExistence type="predicted"/>
<gene>
    <name evidence="1" type="ORF">FMOSSE_LOCUS13535</name>
</gene>
<evidence type="ECO:0000313" key="1">
    <source>
        <dbReference type="EMBL" id="CAG8695040.1"/>
    </source>
</evidence>
<organism evidence="1 2">
    <name type="scientific">Funneliformis mosseae</name>
    <name type="common">Endomycorrhizal fungus</name>
    <name type="synonym">Glomus mosseae</name>
    <dbReference type="NCBI Taxonomy" id="27381"/>
    <lineage>
        <taxon>Eukaryota</taxon>
        <taxon>Fungi</taxon>
        <taxon>Fungi incertae sedis</taxon>
        <taxon>Mucoromycota</taxon>
        <taxon>Glomeromycotina</taxon>
        <taxon>Glomeromycetes</taxon>
        <taxon>Glomerales</taxon>
        <taxon>Glomeraceae</taxon>
        <taxon>Funneliformis</taxon>
    </lineage>
</organism>
<protein>
    <submittedName>
        <fullName evidence="1">8287_t:CDS:1</fullName>
    </submittedName>
</protein>
<accession>A0A9N9EZT1</accession>
<reference evidence="1" key="1">
    <citation type="submission" date="2021-06" db="EMBL/GenBank/DDBJ databases">
        <authorList>
            <person name="Kallberg Y."/>
            <person name="Tangrot J."/>
            <person name="Rosling A."/>
        </authorList>
    </citation>
    <scope>NUCLEOTIDE SEQUENCE</scope>
    <source>
        <strain evidence="1">87-6 pot B 2015</strain>
    </source>
</reference>
<keyword evidence="2" id="KW-1185">Reference proteome</keyword>
<comment type="caution">
    <text evidence="1">The sequence shown here is derived from an EMBL/GenBank/DDBJ whole genome shotgun (WGS) entry which is preliminary data.</text>
</comment>